<dbReference type="InterPro" id="IPR005100">
    <property type="entry name" value="NGN-domain"/>
</dbReference>
<dbReference type="SMART" id="SM00739">
    <property type="entry name" value="KOW"/>
    <property type="match status" value="1"/>
</dbReference>
<keyword evidence="9" id="KW-1185">Reference proteome</keyword>
<evidence type="ECO:0000313" key="9">
    <source>
        <dbReference type="Proteomes" id="UP000284842"/>
    </source>
</evidence>
<feature type="compositionally biased region" description="Low complexity" evidence="6">
    <location>
        <begin position="560"/>
        <end position="571"/>
    </location>
</feature>
<feature type="domain" description="KOW" evidence="7">
    <location>
        <begin position="399"/>
        <end position="426"/>
    </location>
</feature>
<organism evidence="8 9">
    <name type="scientific">Panaeolus cyanescens</name>
    <dbReference type="NCBI Taxonomy" id="181874"/>
    <lineage>
        <taxon>Eukaryota</taxon>
        <taxon>Fungi</taxon>
        <taxon>Dikarya</taxon>
        <taxon>Basidiomycota</taxon>
        <taxon>Agaricomycotina</taxon>
        <taxon>Agaricomycetes</taxon>
        <taxon>Agaricomycetidae</taxon>
        <taxon>Agaricales</taxon>
        <taxon>Agaricineae</taxon>
        <taxon>Galeropsidaceae</taxon>
        <taxon>Panaeolus</taxon>
    </lineage>
</organism>
<dbReference type="AlphaFoldDB" id="A0A409W4Y2"/>
<dbReference type="InterPro" id="IPR039659">
    <property type="entry name" value="SPT5"/>
</dbReference>
<comment type="caution">
    <text evidence="8">The sequence shown here is derived from an EMBL/GenBank/DDBJ whole genome shotgun (WGS) entry which is preliminary data.</text>
</comment>
<dbReference type="SUPFAM" id="SSF50104">
    <property type="entry name" value="Translation proteins SH3-like domain"/>
    <property type="match status" value="1"/>
</dbReference>
<keyword evidence="2" id="KW-0804">Transcription</keyword>
<protein>
    <recommendedName>
        <fullName evidence="4">Chromatin elongation factor SPT5</fullName>
    </recommendedName>
    <alternativeName>
        <fullName evidence="5">Chromatin elongation factor spt5</fullName>
    </alternativeName>
</protein>
<dbReference type="GO" id="GO:0003729">
    <property type="term" value="F:mRNA binding"/>
    <property type="evidence" value="ECO:0007669"/>
    <property type="project" value="TreeGrafter"/>
</dbReference>
<dbReference type="GO" id="GO:0006368">
    <property type="term" value="P:transcription elongation by RNA polymerase II"/>
    <property type="evidence" value="ECO:0007669"/>
    <property type="project" value="TreeGrafter"/>
</dbReference>
<comment type="similarity">
    <text evidence="1">Belongs to the SPT5 family.</text>
</comment>
<name>A0A409W4Y2_9AGAR</name>
<dbReference type="PANTHER" id="PTHR11125:SF7">
    <property type="entry name" value="TRANSCRIPTION ELONGATION FACTOR SPT5"/>
    <property type="match status" value="1"/>
</dbReference>
<dbReference type="InterPro" id="IPR014722">
    <property type="entry name" value="Rib_uL2_dom2"/>
</dbReference>
<dbReference type="Pfam" id="PF03439">
    <property type="entry name" value="Spt5-NGN"/>
    <property type="match status" value="1"/>
</dbReference>
<gene>
    <name evidence="8" type="ORF">CVT24_007446</name>
</gene>
<sequence length="780" mass="87736">MVLIGRARNPFLDVEAYEDRDDGTDVFSSEDKLISEEDDEEVRDTGRDDATRTWREWSEFEDAEDAEEIQLFLNHLQTRQNTQEYVRLDSESGDQTSNAPKYPLYRVACKRGAEQNIAFHLLQSVRTERIASVIARPSTLGWVYIEGMLADEGAKDVLLKTPGIRRRQNRLILEGIEEPDWAKVLRVKKRKEEVEVGQWIEVGGAGRHKGDLAMVMSVETWGARVLVVQRAGSLADKFDLSRRNYEDGPERTRKRPSKETKPVHAPALFTEIELARRISETTPEFQFIQHGPHSFSVDHQQYEHGLFVTSLAGFMMKPAPLMTPSVIFHSFLCSNHPLVLSGRNSMPRPTEWSFIPEERIQITDTRSVGVVRDVQIHGLEVSLDGEGDFFFPWYRIRKIVKVGDFVKIIGGSSTGTIGWVVSVNKEVVHVVDKGGSAEEKIMHTEVHCNCVTMTVPPFSAVAETHATRSLIPRDFVPWLNTRVLITKKAWKGQEAVVQTVVKQGSKEYLTVRLETYNPNHPFANTNVEYDDVVEARSKLKLREYWSKRHLYVNPEPVLESSSSSIRASTPTPSLPPLSTPIHQHEGESPPSESAWDPNSATPLWTPSLEPPPPVVVPQVDHELLHTSLMGARCKVTVHGGGYSGSQMWARVAEHPDGYLGLIGTTPKNGEGWLEPQWVLPRRPTANRGDNGPMYVTKGLYRGLRVRRLGHRTETVEGRQVSIMRCVAVVCGDGLADTSTNLEVEVGPDEACLAYETPDEKKLNQQIVKQLRAQAKNTPSY</sequence>
<dbReference type="EMBL" id="NHTK01005810">
    <property type="protein sequence ID" value="PPQ73561.1"/>
    <property type="molecule type" value="Genomic_DNA"/>
</dbReference>
<dbReference type="STRING" id="181874.A0A409W4Y2"/>
<comment type="function">
    <text evidence="3">The SPT4-SPT5 complex mediates both activation and inhibition of transcription elongation, and plays a role in pre-mRNA processing. This complex seems to be important for the stability of the RNA polymerase II elongation machinery on the chromatin template but not for the inherent ability of this machinery to translocate down the gene.</text>
</comment>
<dbReference type="GO" id="GO:0032784">
    <property type="term" value="P:regulation of DNA-templated transcription elongation"/>
    <property type="evidence" value="ECO:0007669"/>
    <property type="project" value="InterPro"/>
</dbReference>
<dbReference type="InParanoid" id="A0A409W4Y2"/>
<feature type="region of interest" description="Disordered" evidence="6">
    <location>
        <begin position="22"/>
        <end position="48"/>
    </location>
</feature>
<accession>A0A409W4Y2</accession>
<dbReference type="PANTHER" id="PTHR11125">
    <property type="entry name" value="SUPPRESSOR OF TY 5"/>
    <property type="match status" value="1"/>
</dbReference>
<evidence type="ECO:0000256" key="1">
    <source>
        <dbReference type="ARBA" id="ARBA00006956"/>
    </source>
</evidence>
<evidence type="ECO:0000313" key="8">
    <source>
        <dbReference type="EMBL" id="PPQ73561.1"/>
    </source>
</evidence>
<dbReference type="InterPro" id="IPR005824">
    <property type="entry name" value="KOW"/>
</dbReference>
<proteinExistence type="inferred from homology"/>
<dbReference type="Proteomes" id="UP000284842">
    <property type="component" value="Unassembled WGS sequence"/>
</dbReference>
<dbReference type="GO" id="GO:0006357">
    <property type="term" value="P:regulation of transcription by RNA polymerase II"/>
    <property type="evidence" value="ECO:0007669"/>
    <property type="project" value="InterPro"/>
</dbReference>
<evidence type="ECO:0000256" key="5">
    <source>
        <dbReference type="ARBA" id="ARBA00031006"/>
    </source>
</evidence>
<evidence type="ECO:0000256" key="2">
    <source>
        <dbReference type="ARBA" id="ARBA00023163"/>
    </source>
</evidence>
<evidence type="ECO:0000256" key="6">
    <source>
        <dbReference type="SAM" id="MobiDB-lite"/>
    </source>
</evidence>
<feature type="region of interest" description="Disordered" evidence="6">
    <location>
        <begin position="560"/>
        <end position="616"/>
    </location>
</feature>
<evidence type="ECO:0000256" key="4">
    <source>
        <dbReference type="ARBA" id="ARBA00029865"/>
    </source>
</evidence>
<dbReference type="OrthoDB" id="3048815at2759"/>
<dbReference type="InterPro" id="IPR008991">
    <property type="entry name" value="Translation_prot_SH3-like_sf"/>
</dbReference>
<reference evidence="8 9" key="1">
    <citation type="journal article" date="2018" name="Evol. Lett.">
        <title>Horizontal gene cluster transfer increased hallucinogenic mushroom diversity.</title>
        <authorList>
            <person name="Reynolds H.T."/>
            <person name="Vijayakumar V."/>
            <person name="Gluck-Thaler E."/>
            <person name="Korotkin H.B."/>
            <person name="Matheny P.B."/>
            <person name="Slot J.C."/>
        </authorList>
    </citation>
    <scope>NUCLEOTIDE SEQUENCE [LARGE SCALE GENOMIC DNA]</scope>
    <source>
        <strain evidence="8 9">2629</strain>
    </source>
</reference>
<dbReference type="Gene3D" id="3.30.70.940">
    <property type="entry name" value="NusG, N-terminal domain"/>
    <property type="match status" value="1"/>
</dbReference>
<evidence type="ECO:0000256" key="3">
    <source>
        <dbReference type="ARBA" id="ARBA00024691"/>
    </source>
</evidence>
<evidence type="ECO:0000259" key="7">
    <source>
        <dbReference type="SMART" id="SM00739"/>
    </source>
</evidence>
<dbReference type="GO" id="GO:0032044">
    <property type="term" value="C:DSIF complex"/>
    <property type="evidence" value="ECO:0007669"/>
    <property type="project" value="TreeGrafter"/>
</dbReference>
<dbReference type="Gene3D" id="2.30.30.30">
    <property type="match status" value="1"/>
</dbReference>
<dbReference type="InterPro" id="IPR036735">
    <property type="entry name" value="NGN_dom_sf"/>
</dbReference>